<sequence>MVIIDLLDDDALCYIFQQMHMEEWVIGMRVCRRWRFLFCNRMWPKVRQLRLEDRLDPRRFRYILRQVGNQVVNVLGSSARPGHRAFRFIASAELTKPLLLDIAFACLHLRCFDLRGYIFRSFSTFNGIQQLPPSLVTFRLEWCRLDHCGPSVQAVDMALISFFESHQLLTTFSLRGSCYGCWVVTEQAFCGQLPRNLCSLDMSRNFTAKLRHLRWTTDCDQLVELHLERPSIQVDDIEVLVNSCPQLQALTLAFASMVRNFKPLAQLSQLSSLCLNGNRQWLTDDALKAICHGCTQLENVSLENCNAITESGLLQLRRLTKLRQLNVSSVRAFTDRCLTTIVERCLMLKYLQVRYCNQLSPSTLTWLAERRPRIKVVGIDSQLVRQM</sequence>
<dbReference type="AlphaFoldDB" id="A0A0V1BF30"/>
<dbReference type="SUPFAM" id="SSF52047">
    <property type="entry name" value="RNI-like"/>
    <property type="match status" value="1"/>
</dbReference>
<proteinExistence type="predicted"/>
<dbReference type="InterPro" id="IPR036047">
    <property type="entry name" value="F-box-like_dom_sf"/>
</dbReference>
<dbReference type="OrthoDB" id="423607at2759"/>
<dbReference type="Gene3D" id="3.80.10.10">
    <property type="entry name" value="Ribonuclease Inhibitor"/>
    <property type="match status" value="1"/>
</dbReference>
<dbReference type="InterPro" id="IPR032675">
    <property type="entry name" value="LRR_dom_sf"/>
</dbReference>
<evidence type="ECO:0000313" key="4">
    <source>
        <dbReference type="Proteomes" id="UP000054776"/>
    </source>
</evidence>
<dbReference type="PROSITE" id="PS50231">
    <property type="entry name" value="RICIN_B_LECTIN"/>
    <property type="match status" value="1"/>
</dbReference>
<dbReference type="GO" id="GO:0031146">
    <property type="term" value="P:SCF-dependent proteasomal ubiquitin-dependent protein catabolic process"/>
    <property type="evidence" value="ECO:0007669"/>
    <property type="project" value="TreeGrafter"/>
</dbReference>
<dbReference type="InterPro" id="IPR057207">
    <property type="entry name" value="FBXL15_LRR"/>
</dbReference>
<reference evidence="3 4" key="1">
    <citation type="submission" date="2015-01" db="EMBL/GenBank/DDBJ databases">
        <title>Evolution of Trichinella species and genotypes.</title>
        <authorList>
            <person name="Korhonen P.K."/>
            <person name="Edoardo P."/>
            <person name="Giuseppe L.R."/>
            <person name="Gasser R.B."/>
        </authorList>
    </citation>
    <scope>NUCLEOTIDE SEQUENCE [LARGE SCALE GENOMIC DNA]</scope>
    <source>
        <strain evidence="3">ISS3</strain>
    </source>
</reference>
<organism evidence="3 4">
    <name type="scientific">Trichinella spiralis</name>
    <name type="common">Trichina worm</name>
    <dbReference type="NCBI Taxonomy" id="6334"/>
    <lineage>
        <taxon>Eukaryota</taxon>
        <taxon>Metazoa</taxon>
        <taxon>Ecdysozoa</taxon>
        <taxon>Nematoda</taxon>
        <taxon>Enoplea</taxon>
        <taxon>Dorylaimia</taxon>
        <taxon>Trichinellida</taxon>
        <taxon>Trichinellidae</taxon>
        <taxon>Trichinella</taxon>
    </lineage>
</organism>
<feature type="domain" description="F-box/LRR-repeat protein 15-like leucin rich repeat" evidence="2">
    <location>
        <begin position="206"/>
        <end position="371"/>
    </location>
</feature>
<gene>
    <name evidence="3" type="primary">Fbxl20</name>
    <name evidence="3" type="ORF">T01_8162</name>
</gene>
<dbReference type="SUPFAM" id="SSF81383">
    <property type="entry name" value="F-box domain"/>
    <property type="match status" value="1"/>
</dbReference>
<dbReference type="STRING" id="6334.A0A0V1BF30"/>
<accession>A0A0V1BF30</accession>
<name>A0A0V1BF30_TRISP</name>
<evidence type="ECO:0000256" key="1">
    <source>
        <dbReference type="ARBA" id="ARBA00022786"/>
    </source>
</evidence>
<dbReference type="GO" id="GO:0019005">
    <property type="term" value="C:SCF ubiquitin ligase complex"/>
    <property type="evidence" value="ECO:0007669"/>
    <property type="project" value="TreeGrafter"/>
</dbReference>
<dbReference type="Pfam" id="PF25372">
    <property type="entry name" value="DUF7885"/>
    <property type="match status" value="1"/>
</dbReference>
<dbReference type="InParanoid" id="A0A0V1BF30"/>
<dbReference type="SMART" id="SM00367">
    <property type="entry name" value="LRR_CC"/>
    <property type="match status" value="4"/>
</dbReference>
<protein>
    <submittedName>
        <fullName evidence="3">F-box/LRR-repeat protein 20</fullName>
    </submittedName>
</protein>
<evidence type="ECO:0000259" key="2">
    <source>
        <dbReference type="Pfam" id="PF25372"/>
    </source>
</evidence>
<comment type="caution">
    <text evidence="3">The sequence shown here is derived from an EMBL/GenBank/DDBJ whole genome shotgun (WGS) entry which is preliminary data.</text>
</comment>
<dbReference type="EMBL" id="JYDH01000053">
    <property type="protein sequence ID" value="KRY35506.1"/>
    <property type="molecule type" value="Genomic_DNA"/>
</dbReference>
<evidence type="ECO:0000313" key="3">
    <source>
        <dbReference type="EMBL" id="KRY35506.1"/>
    </source>
</evidence>
<dbReference type="Proteomes" id="UP000054776">
    <property type="component" value="Unassembled WGS sequence"/>
</dbReference>
<dbReference type="PANTHER" id="PTHR13318">
    <property type="entry name" value="PARTNER OF PAIRED, ISOFORM B-RELATED"/>
    <property type="match status" value="1"/>
</dbReference>
<dbReference type="PANTHER" id="PTHR13318:SF95">
    <property type="entry name" value="F-BOX PROTEIN YLR352W"/>
    <property type="match status" value="1"/>
</dbReference>
<dbReference type="InterPro" id="IPR006553">
    <property type="entry name" value="Leu-rich_rpt_Cys-con_subtyp"/>
</dbReference>
<keyword evidence="4" id="KW-1185">Reference proteome</keyword>
<keyword evidence="1" id="KW-0833">Ubl conjugation pathway</keyword>